<accession>A0A834X5F6</accession>
<evidence type="ECO:0000313" key="1">
    <source>
        <dbReference type="EMBL" id="KAF7838159.1"/>
    </source>
</evidence>
<dbReference type="AlphaFoldDB" id="A0A834X5F6"/>
<dbReference type="EMBL" id="JAAIUW010000003">
    <property type="protein sequence ID" value="KAF7838159.1"/>
    <property type="molecule type" value="Genomic_DNA"/>
</dbReference>
<protein>
    <submittedName>
        <fullName evidence="1">Uncharacterized protein</fullName>
    </submittedName>
</protein>
<reference evidence="1" key="1">
    <citation type="submission" date="2020-09" db="EMBL/GenBank/DDBJ databases">
        <title>Genome-Enabled Discovery of Anthraquinone Biosynthesis in Senna tora.</title>
        <authorList>
            <person name="Kang S.-H."/>
            <person name="Pandey R.P."/>
            <person name="Lee C.-M."/>
            <person name="Sim J.-S."/>
            <person name="Jeong J.-T."/>
            <person name="Choi B.-S."/>
            <person name="Jung M."/>
            <person name="Ginzburg D."/>
            <person name="Zhao K."/>
            <person name="Won S.Y."/>
            <person name="Oh T.-J."/>
            <person name="Yu Y."/>
            <person name="Kim N.-H."/>
            <person name="Lee O.R."/>
            <person name="Lee T.-H."/>
            <person name="Bashyal P."/>
            <person name="Kim T.-S."/>
            <person name="Lee W.-H."/>
            <person name="Kawkins C."/>
            <person name="Kim C.-K."/>
            <person name="Kim J.S."/>
            <person name="Ahn B.O."/>
            <person name="Rhee S.Y."/>
            <person name="Sohng J.K."/>
        </authorList>
    </citation>
    <scope>NUCLEOTIDE SEQUENCE</scope>
    <source>
        <tissue evidence="1">Leaf</tissue>
    </source>
</reference>
<comment type="caution">
    <text evidence="1">The sequence shown here is derived from an EMBL/GenBank/DDBJ whole genome shotgun (WGS) entry which is preliminary data.</text>
</comment>
<organism evidence="1 2">
    <name type="scientific">Senna tora</name>
    <dbReference type="NCBI Taxonomy" id="362788"/>
    <lineage>
        <taxon>Eukaryota</taxon>
        <taxon>Viridiplantae</taxon>
        <taxon>Streptophyta</taxon>
        <taxon>Embryophyta</taxon>
        <taxon>Tracheophyta</taxon>
        <taxon>Spermatophyta</taxon>
        <taxon>Magnoliopsida</taxon>
        <taxon>eudicotyledons</taxon>
        <taxon>Gunneridae</taxon>
        <taxon>Pentapetalae</taxon>
        <taxon>rosids</taxon>
        <taxon>fabids</taxon>
        <taxon>Fabales</taxon>
        <taxon>Fabaceae</taxon>
        <taxon>Caesalpinioideae</taxon>
        <taxon>Cassia clade</taxon>
        <taxon>Senna</taxon>
    </lineage>
</organism>
<dbReference type="Proteomes" id="UP000634136">
    <property type="component" value="Unassembled WGS sequence"/>
</dbReference>
<evidence type="ECO:0000313" key="2">
    <source>
        <dbReference type="Proteomes" id="UP000634136"/>
    </source>
</evidence>
<keyword evidence="2" id="KW-1185">Reference proteome</keyword>
<proteinExistence type="predicted"/>
<name>A0A834X5F6_9FABA</name>
<gene>
    <name evidence="1" type="ORF">G2W53_006641</name>
</gene>
<sequence>MAEDRISMKNSFIATLPYVTVGIPSQS</sequence>